<dbReference type="GO" id="GO:0005886">
    <property type="term" value="C:plasma membrane"/>
    <property type="evidence" value="ECO:0007669"/>
    <property type="project" value="UniProtKB-SubCell"/>
</dbReference>
<keyword evidence="3" id="KW-1003">Cell membrane</keyword>
<dbReference type="GO" id="GO:0051707">
    <property type="term" value="P:response to other organism"/>
    <property type="evidence" value="ECO:0007669"/>
    <property type="project" value="UniProtKB-ARBA"/>
</dbReference>
<keyword evidence="5" id="KW-0812">Transmembrane</keyword>
<comment type="similarity">
    <text evidence="2">Belongs to the RLP family.</text>
</comment>
<reference evidence="12" key="1">
    <citation type="submission" date="2018-01" db="EMBL/GenBank/DDBJ databases">
        <authorList>
            <person name="Mao J.F."/>
        </authorList>
    </citation>
    <scope>NUCLEOTIDE SEQUENCE</scope>
    <source>
        <strain evidence="12">Huo1</strain>
        <tissue evidence="12">Leaf</tissue>
    </source>
</reference>
<keyword evidence="13" id="KW-1185">Reference proteome</keyword>
<dbReference type="SMART" id="SM00369">
    <property type="entry name" value="LRR_TYP"/>
    <property type="match status" value="7"/>
</dbReference>
<dbReference type="InterPro" id="IPR046956">
    <property type="entry name" value="RLP23-like"/>
</dbReference>
<dbReference type="PROSITE" id="PS51450">
    <property type="entry name" value="LRR"/>
    <property type="match status" value="2"/>
</dbReference>
<proteinExistence type="inferred from homology"/>
<keyword evidence="7" id="KW-0677">Repeat</keyword>
<evidence type="ECO:0000256" key="7">
    <source>
        <dbReference type="ARBA" id="ARBA00022737"/>
    </source>
</evidence>
<dbReference type="EMBL" id="PNBA02000013">
    <property type="protein sequence ID" value="KAG6404576.1"/>
    <property type="molecule type" value="Genomic_DNA"/>
</dbReference>
<keyword evidence="4" id="KW-0433">Leucine-rich repeat</keyword>
<dbReference type="FunFam" id="3.80.10.10:FF:000213">
    <property type="entry name" value="Tyrosine-sulfated glycopeptide receptor 1"/>
    <property type="match status" value="1"/>
</dbReference>
<keyword evidence="10" id="KW-0472">Membrane</keyword>
<evidence type="ECO:0000313" key="12">
    <source>
        <dbReference type="EMBL" id="KAG6404576.1"/>
    </source>
</evidence>
<evidence type="ECO:0000256" key="10">
    <source>
        <dbReference type="ARBA" id="ARBA00023136"/>
    </source>
</evidence>
<dbReference type="PRINTS" id="PR00463">
    <property type="entry name" value="EP450I"/>
</dbReference>
<dbReference type="InterPro" id="IPR032675">
    <property type="entry name" value="LRR_dom_sf"/>
</dbReference>
<dbReference type="InterPro" id="IPR003591">
    <property type="entry name" value="Leu-rich_rpt_typical-subtyp"/>
</dbReference>
<accession>A0A8X8ZH30</accession>
<keyword evidence="11" id="KW-0325">Glycoprotein</keyword>
<dbReference type="Pfam" id="PF00560">
    <property type="entry name" value="LRR_1"/>
    <property type="match status" value="6"/>
</dbReference>
<dbReference type="InterPro" id="IPR002401">
    <property type="entry name" value="Cyt_P450_E_grp-I"/>
</dbReference>
<evidence type="ECO:0000256" key="9">
    <source>
        <dbReference type="ARBA" id="ARBA00023002"/>
    </source>
</evidence>
<dbReference type="SUPFAM" id="SSF52047">
    <property type="entry name" value="RNI-like"/>
    <property type="match status" value="1"/>
</dbReference>
<dbReference type="InterPro" id="IPR036396">
    <property type="entry name" value="Cyt_P450_sf"/>
</dbReference>
<evidence type="ECO:0000256" key="2">
    <source>
        <dbReference type="ARBA" id="ARBA00009592"/>
    </source>
</evidence>
<reference evidence="12" key="2">
    <citation type="submission" date="2020-08" db="EMBL/GenBank/DDBJ databases">
        <title>Plant Genome Project.</title>
        <authorList>
            <person name="Zhang R.-G."/>
        </authorList>
    </citation>
    <scope>NUCLEOTIDE SEQUENCE</scope>
    <source>
        <strain evidence="12">Huo1</strain>
        <tissue evidence="12">Leaf</tissue>
    </source>
</reference>
<dbReference type="PRINTS" id="PR00019">
    <property type="entry name" value="LEURICHRPT"/>
</dbReference>
<dbReference type="GO" id="GO:0020037">
    <property type="term" value="F:heme binding"/>
    <property type="evidence" value="ECO:0007669"/>
    <property type="project" value="InterPro"/>
</dbReference>
<dbReference type="Proteomes" id="UP000298416">
    <property type="component" value="Unassembled WGS sequence"/>
</dbReference>
<dbReference type="AlphaFoldDB" id="A0A8X8ZH30"/>
<dbReference type="SUPFAM" id="SSF48264">
    <property type="entry name" value="Cytochrome P450"/>
    <property type="match status" value="1"/>
</dbReference>
<dbReference type="Pfam" id="PF00067">
    <property type="entry name" value="p450"/>
    <property type="match status" value="1"/>
</dbReference>
<gene>
    <name evidence="12" type="ORF">SASPL_136826</name>
</gene>
<dbReference type="FunFam" id="3.80.10.10:FF:000356">
    <property type="entry name" value="LRR receptor-like serine/threonine-protein kinase"/>
    <property type="match status" value="1"/>
</dbReference>
<dbReference type="PANTHER" id="PTHR48061:SF2">
    <property type="entry name" value="RECEPTOR LIKE PROTEIN 30-LIKE"/>
    <property type="match status" value="1"/>
</dbReference>
<dbReference type="Pfam" id="PF13855">
    <property type="entry name" value="LRR_8"/>
    <property type="match status" value="3"/>
</dbReference>
<name>A0A8X8ZH30_SALSN</name>
<dbReference type="GO" id="GO:0005506">
    <property type="term" value="F:iron ion binding"/>
    <property type="evidence" value="ECO:0007669"/>
    <property type="project" value="InterPro"/>
</dbReference>
<protein>
    <recommendedName>
        <fullName evidence="14">Leucine-rich repeat-containing N-terminal plant-type domain-containing protein</fullName>
    </recommendedName>
</protein>
<evidence type="ECO:0008006" key="14">
    <source>
        <dbReference type="Google" id="ProtNLM"/>
    </source>
</evidence>
<keyword evidence="9" id="KW-0560">Oxidoreductase</keyword>
<comment type="caution">
    <text evidence="12">The sequence shown here is derived from an EMBL/GenBank/DDBJ whole genome shotgun (WGS) entry which is preliminary data.</text>
</comment>
<evidence type="ECO:0000256" key="1">
    <source>
        <dbReference type="ARBA" id="ARBA00004251"/>
    </source>
</evidence>
<dbReference type="PANTHER" id="PTHR48061">
    <property type="entry name" value="LEUCINE-RICH REPEAT RECEPTOR PROTEIN KINASE EMS1-LIKE-RELATED"/>
    <property type="match status" value="1"/>
</dbReference>
<organism evidence="12">
    <name type="scientific">Salvia splendens</name>
    <name type="common">Scarlet sage</name>
    <dbReference type="NCBI Taxonomy" id="180675"/>
    <lineage>
        <taxon>Eukaryota</taxon>
        <taxon>Viridiplantae</taxon>
        <taxon>Streptophyta</taxon>
        <taxon>Embryophyta</taxon>
        <taxon>Tracheophyta</taxon>
        <taxon>Spermatophyta</taxon>
        <taxon>Magnoliopsida</taxon>
        <taxon>eudicotyledons</taxon>
        <taxon>Gunneridae</taxon>
        <taxon>Pentapetalae</taxon>
        <taxon>asterids</taxon>
        <taxon>lamiids</taxon>
        <taxon>Lamiales</taxon>
        <taxon>Lamiaceae</taxon>
        <taxon>Nepetoideae</taxon>
        <taxon>Mentheae</taxon>
        <taxon>Salviinae</taxon>
        <taxon>Salvia</taxon>
        <taxon>Salvia subgen. Calosphace</taxon>
        <taxon>core Calosphace</taxon>
    </lineage>
</organism>
<evidence type="ECO:0000313" key="13">
    <source>
        <dbReference type="Proteomes" id="UP000298416"/>
    </source>
</evidence>
<dbReference type="Gene3D" id="1.10.630.10">
    <property type="entry name" value="Cytochrome P450"/>
    <property type="match status" value="2"/>
</dbReference>
<evidence type="ECO:0000256" key="11">
    <source>
        <dbReference type="ARBA" id="ARBA00023180"/>
    </source>
</evidence>
<keyword evidence="6" id="KW-0732">Signal</keyword>
<dbReference type="GO" id="GO:0016712">
    <property type="term" value="F:oxidoreductase activity, acting on paired donors, with incorporation or reduction of molecular oxygen, reduced flavin or flavoprotein as one donor, and incorporation of one atom of oxygen"/>
    <property type="evidence" value="ECO:0007669"/>
    <property type="project" value="UniProtKB-ARBA"/>
</dbReference>
<dbReference type="GO" id="GO:0016114">
    <property type="term" value="P:terpenoid biosynthetic process"/>
    <property type="evidence" value="ECO:0007669"/>
    <property type="project" value="UniProtKB-ARBA"/>
</dbReference>
<evidence type="ECO:0000256" key="3">
    <source>
        <dbReference type="ARBA" id="ARBA00022475"/>
    </source>
</evidence>
<sequence>MEMLLKNMTWIRELYLDGVFLSNYERRKWSHIVSSYLPNLTGLSLVWCSLSGPLARSFSHLNSLYVLRLDSNDLSAADLDLFANFSGLTTLSLFNSGLKGSFPSVIFQIPTLEYLDLSQNELLSGSIPPFTQNGSLKLLKLTGTNFSGLIPSSIDNLKGLSEINLGGCKFTWPIPSTFANLTELDLTILDLSSNHLEGHIRWSGKAWGATQQAMLKWNQTDDCCEWEGVGCDAAGHVVILQLDNEGISGGVEDSSSLVSLEKLKLANNSLKGTIPTLNHSSLIELDLSSNQLKGPISNSFLNLPSLEVLSLSHNLFNDTFQLENIHRLHNLTTLNLSHNNFSLDANSNLSRFSHLKKLSLSSCNLHKIPDFLKQSNLNFLDLSDNQITGEIPSWIWEMGNGGLYHLNLSYNLLFDLQKPYHIPDFLAELDLHSNQLHGELPLLPQGASYIDLSSNKFDKPIPLTFVSSNTFMMFLSIANNSISGSIPTSFCGSESLRILDLSLNNLSGSIPPCIAEWMSSLEVLNLRRNNISGDIPDKFSTSCRLKFLDVNNNNLGGNFPKTLGNCNSLEMVNVEHNKIEGSFPCMLASRLKVLILRSNLFVGEVRCGRDWPNLQAIDVSSNHFRGNLQQVSFSSWKKMVLGSKKYKRVLPPDFTYLDLNQGSLSRLLEEYTYVDFSSNNFDGEIPEAIGDLKTLTVLNLSHNSLTGAIPKSFGNMTNLEALDVSVNQLTRTIPMELEQLTFLSILKEHIRPADAEQQNIRIEGCVAASAPVDLRRLIEEMHGQVIFRSSFGGRYIGTENGKKFMRLVRVFMRLVGEIHIGDFIPWLGWIGRVNGFDKRLDTTAEELDQGLESVIQDRQRLGKGNGKGKEEEEEDFLDILLQIYNQDASTDPDSIKPLLLLLRHPRVMEKLQSEVRGVVKQKQHITQDDLEKMGYMKAVIKENMRLLSPRISSKDVHIKGYDVAAGTMAMVNTWAIGRELVSWDEPDKFMPERFLNSSIDFKGQDFDLVPFGPIRSLFL</sequence>
<dbReference type="InterPro" id="IPR001128">
    <property type="entry name" value="Cyt_P450"/>
</dbReference>
<dbReference type="SUPFAM" id="SSF52058">
    <property type="entry name" value="L domain-like"/>
    <property type="match status" value="2"/>
</dbReference>
<dbReference type="InterPro" id="IPR001611">
    <property type="entry name" value="Leu-rich_rpt"/>
</dbReference>
<evidence type="ECO:0000256" key="8">
    <source>
        <dbReference type="ARBA" id="ARBA00022989"/>
    </source>
</evidence>
<dbReference type="Gene3D" id="3.80.10.10">
    <property type="entry name" value="Ribonuclease Inhibitor"/>
    <property type="match status" value="4"/>
</dbReference>
<comment type="subcellular location">
    <subcellularLocation>
        <location evidence="1">Cell membrane</location>
        <topology evidence="1">Single-pass type I membrane protein</topology>
    </subcellularLocation>
</comment>
<evidence type="ECO:0000256" key="4">
    <source>
        <dbReference type="ARBA" id="ARBA00022614"/>
    </source>
</evidence>
<keyword evidence="8" id="KW-1133">Transmembrane helix</keyword>
<dbReference type="GO" id="GO:0006952">
    <property type="term" value="P:defense response"/>
    <property type="evidence" value="ECO:0007669"/>
    <property type="project" value="UniProtKB-ARBA"/>
</dbReference>
<evidence type="ECO:0000256" key="6">
    <source>
        <dbReference type="ARBA" id="ARBA00022729"/>
    </source>
</evidence>
<evidence type="ECO:0000256" key="5">
    <source>
        <dbReference type="ARBA" id="ARBA00022692"/>
    </source>
</evidence>